<dbReference type="Proteomes" id="UP000887116">
    <property type="component" value="Unassembled WGS sequence"/>
</dbReference>
<evidence type="ECO:0000313" key="1">
    <source>
        <dbReference type="EMBL" id="GFQ66271.1"/>
    </source>
</evidence>
<reference evidence="1" key="1">
    <citation type="submission" date="2020-07" db="EMBL/GenBank/DDBJ databases">
        <title>Multicomponent nature underlies the extraordinary mechanical properties of spider dragline silk.</title>
        <authorList>
            <person name="Kono N."/>
            <person name="Nakamura H."/>
            <person name="Mori M."/>
            <person name="Yoshida Y."/>
            <person name="Ohtoshi R."/>
            <person name="Malay A.D."/>
            <person name="Moran D.A.P."/>
            <person name="Tomita M."/>
            <person name="Numata K."/>
            <person name="Arakawa K."/>
        </authorList>
    </citation>
    <scope>NUCLEOTIDE SEQUENCE</scope>
</reference>
<proteinExistence type="predicted"/>
<dbReference type="AlphaFoldDB" id="A0A8X6K9K6"/>
<protein>
    <submittedName>
        <fullName evidence="1">Uncharacterized protein</fullName>
    </submittedName>
</protein>
<sequence length="85" mass="9510">MEYPFPPLVSASLDLSVRSPLPDVAQKVFDVAHNLNVWDRDFYASLGLVLEIICVRRGISTKCICGIFAFTQVRRLEILDIDGNA</sequence>
<evidence type="ECO:0000313" key="2">
    <source>
        <dbReference type="Proteomes" id="UP000887116"/>
    </source>
</evidence>
<dbReference type="EMBL" id="BMAO01020281">
    <property type="protein sequence ID" value="GFQ66271.1"/>
    <property type="molecule type" value="Genomic_DNA"/>
</dbReference>
<name>A0A8X6K9K6_TRICU</name>
<organism evidence="1 2">
    <name type="scientific">Trichonephila clavata</name>
    <name type="common">Joro spider</name>
    <name type="synonym">Nephila clavata</name>
    <dbReference type="NCBI Taxonomy" id="2740835"/>
    <lineage>
        <taxon>Eukaryota</taxon>
        <taxon>Metazoa</taxon>
        <taxon>Ecdysozoa</taxon>
        <taxon>Arthropoda</taxon>
        <taxon>Chelicerata</taxon>
        <taxon>Arachnida</taxon>
        <taxon>Araneae</taxon>
        <taxon>Araneomorphae</taxon>
        <taxon>Entelegynae</taxon>
        <taxon>Araneoidea</taxon>
        <taxon>Nephilidae</taxon>
        <taxon>Trichonephila</taxon>
    </lineage>
</organism>
<accession>A0A8X6K9K6</accession>
<gene>
    <name evidence="1" type="ORF">TNCT_423271</name>
</gene>
<keyword evidence="2" id="KW-1185">Reference proteome</keyword>
<comment type="caution">
    <text evidence="1">The sequence shown here is derived from an EMBL/GenBank/DDBJ whole genome shotgun (WGS) entry which is preliminary data.</text>
</comment>